<feature type="compositionally biased region" description="Pro residues" evidence="1">
    <location>
        <begin position="319"/>
        <end position="328"/>
    </location>
</feature>
<evidence type="ECO:0000313" key="3">
    <source>
        <dbReference type="EMBL" id="TVY30762.1"/>
    </source>
</evidence>
<dbReference type="InterPro" id="IPR047883">
    <property type="entry name" value="Rtt103-like_CID"/>
</dbReference>
<protein>
    <submittedName>
        <fullName evidence="3">UPF0400 protein</fullName>
    </submittedName>
</protein>
<dbReference type="SMART" id="SM00582">
    <property type="entry name" value="RPR"/>
    <property type="match status" value="1"/>
</dbReference>
<dbReference type="PANTHER" id="PTHR12460:SF0">
    <property type="entry name" value="CID DOMAIN-CONTAINING PROTEIN-RELATED"/>
    <property type="match status" value="1"/>
</dbReference>
<dbReference type="InterPro" id="IPR008942">
    <property type="entry name" value="ENTH_VHS"/>
</dbReference>
<accession>A0A8H8U1T7</accession>
<dbReference type="OrthoDB" id="10069473at2759"/>
<dbReference type="RefSeq" id="XP_031009547.1">
    <property type="nucleotide sequence ID" value="XM_031145316.1"/>
</dbReference>
<dbReference type="AlphaFoldDB" id="A0A8H8U1T7"/>
<proteinExistence type="predicted"/>
<organism evidence="3 4">
    <name type="scientific">Lachnellula hyalina</name>
    <dbReference type="NCBI Taxonomy" id="1316788"/>
    <lineage>
        <taxon>Eukaryota</taxon>
        <taxon>Fungi</taxon>
        <taxon>Dikarya</taxon>
        <taxon>Ascomycota</taxon>
        <taxon>Pezizomycotina</taxon>
        <taxon>Leotiomycetes</taxon>
        <taxon>Helotiales</taxon>
        <taxon>Lachnaceae</taxon>
        <taxon>Lachnellula</taxon>
    </lineage>
</organism>
<feature type="region of interest" description="Disordered" evidence="1">
    <location>
        <begin position="371"/>
        <end position="391"/>
    </location>
</feature>
<dbReference type="EMBL" id="QGMH01000004">
    <property type="protein sequence ID" value="TVY30762.1"/>
    <property type="molecule type" value="Genomic_DNA"/>
</dbReference>
<dbReference type="PROSITE" id="PS51391">
    <property type="entry name" value="CID"/>
    <property type="match status" value="1"/>
</dbReference>
<evidence type="ECO:0000259" key="2">
    <source>
        <dbReference type="PROSITE" id="PS51391"/>
    </source>
</evidence>
<dbReference type="SUPFAM" id="SSF48464">
    <property type="entry name" value="ENTH/VHS domain"/>
    <property type="match status" value="1"/>
</dbReference>
<dbReference type="GeneID" id="41980522"/>
<reference evidence="3 4" key="1">
    <citation type="submission" date="2018-05" db="EMBL/GenBank/DDBJ databases">
        <title>Genome sequencing and assembly of the regulated plant pathogen Lachnellula willkommii and related sister species for the development of diagnostic species identification markers.</title>
        <authorList>
            <person name="Giroux E."/>
            <person name="Bilodeau G."/>
        </authorList>
    </citation>
    <scope>NUCLEOTIDE SEQUENCE [LARGE SCALE GENOMIC DNA]</scope>
    <source>
        <strain evidence="3 4">CBS 185.66</strain>
    </source>
</reference>
<dbReference type="PANTHER" id="PTHR12460">
    <property type="entry name" value="CYCLIN-DEPENDENT KINASE INHIBITOR-RELATED PROTEIN"/>
    <property type="match status" value="1"/>
</dbReference>
<keyword evidence="4" id="KW-1185">Reference proteome</keyword>
<feature type="domain" description="CID" evidence="2">
    <location>
        <begin position="1"/>
        <end position="133"/>
    </location>
</feature>
<name>A0A8H8U1T7_9HELO</name>
<dbReference type="FunFam" id="1.25.40.90:FF:000030">
    <property type="entry name" value="DUF618 domain protein"/>
    <property type="match status" value="1"/>
</dbReference>
<gene>
    <name evidence="3" type="primary">SPBC337.03</name>
    <name evidence="3" type="ORF">LHYA1_G000324</name>
</gene>
<comment type="caution">
    <text evidence="3">The sequence shown here is derived from an EMBL/GenBank/DDBJ whole genome shotgun (WGS) entry which is preliminary data.</text>
</comment>
<feature type="compositionally biased region" description="Basic and acidic residues" evidence="1">
    <location>
        <begin position="257"/>
        <end position="274"/>
    </location>
</feature>
<dbReference type="Gene3D" id="1.25.40.90">
    <property type="match status" value="1"/>
</dbReference>
<evidence type="ECO:0000313" key="4">
    <source>
        <dbReference type="Proteomes" id="UP000431533"/>
    </source>
</evidence>
<dbReference type="GO" id="GO:0031124">
    <property type="term" value="P:mRNA 3'-end processing"/>
    <property type="evidence" value="ECO:0007669"/>
    <property type="project" value="InterPro"/>
</dbReference>
<evidence type="ECO:0000256" key="1">
    <source>
        <dbReference type="SAM" id="MobiDB-lite"/>
    </source>
</evidence>
<dbReference type="GO" id="GO:0099122">
    <property type="term" value="F:RNA polymerase II C-terminal domain binding"/>
    <property type="evidence" value="ECO:0007669"/>
    <property type="project" value="InterPro"/>
</dbReference>
<dbReference type="CDD" id="cd17003">
    <property type="entry name" value="CID_Rtt103"/>
    <property type="match status" value="1"/>
</dbReference>
<dbReference type="Proteomes" id="UP000431533">
    <property type="component" value="Unassembled WGS sequence"/>
</dbReference>
<sequence length="412" mass="44371">MAYNDDAVLAKLSALNETQESIVTVAQWVMFHRRHADRTGQLWLQRLKDSGSNKRLNLVYLANEVAQQSKARHKDDFLIAFSPVIAEATATAYKGATNEVQQKLRRVVEVWRQRQIFDLGIQESIETRIDVDLDKTRSSGKRLGGSIFSSNTGSTPNELAPLVEPQQTLTKSALTAKTALTNANQDYDKLNDPAATTPTAPVHAARLNGLLKSLANAEGAVAEGIKARKALIEGLEKILGTNRAALAADEAQLSELTSRKNQTDTKKRDVEDTIMRGFNPNSTPSTPAGVGDGSPAANQSPITPAPEPDRPEVEALTPPGYPQPPATEPVPEFDLYSNNGTSHMIADQLPFQPTAGADLLSSLSTSYGVSSAASVKKRKLNDSDFPDLGGDAMDGLDADVAEMLMKDTTNSH</sequence>
<feature type="region of interest" description="Disordered" evidence="1">
    <location>
        <begin position="257"/>
        <end position="339"/>
    </location>
</feature>
<dbReference type="Pfam" id="PF04818">
    <property type="entry name" value="CID"/>
    <property type="match status" value="1"/>
</dbReference>
<dbReference type="InterPro" id="IPR006569">
    <property type="entry name" value="CID_dom"/>
</dbReference>